<name>A0A6N2TGG8_9FIRM</name>
<dbReference type="EMBL" id="CACRSL010000003">
    <property type="protein sequence ID" value="VYT03091.1"/>
    <property type="molecule type" value="Genomic_DNA"/>
</dbReference>
<dbReference type="SUPFAM" id="SSF64376">
    <property type="entry name" value="YlxR-like"/>
    <property type="match status" value="1"/>
</dbReference>
<dbReference type="NCBIfam" id="NF047356">
    <property type="entry name" value="RNA_bind_RnpM"/>
    <property type="match status" value="1"/>
</dbReference>
<dbReference type="PANTHER" id="PTHR34215">
    <property type="entry name" value="BLL0784 PROTEIN"/>
    <property type="match status" value="1"/>
</dbReference>
<dbReference type="AlphaFoldDB" id="A0A6N2TGG8"/>
<dbReference type="Pfam" id="PF04296">
    <property type="entry name" value="YlxR"/>
    <property type="match status" value="1"/>
</dbReference>
<dbReference type="InterPro" id="IPR035931">
    <property type="entry name" value="YlxR-like_sf"/>
</dbReference>
<feature type="domain" description="YlxR" evidence="1">
    <location>
        <begin position="12"/>
        <end position="85"/>
    </location>
</feature>
<sequence>MVDVQNRKIPVRMCTGCGEQKPKKELVRVVKSPEGEISLDLTGKKSGRGAYVCRNVDCLKKARKARRLERAFSCQIPEEVYDRMEEEMQKGE</sequence>
<gene>
    <name evidence="2" type="ORF">AULFYP135_01361</name>
</gene>
<dbReference type="InterPro" id="IPR037465">
    <property type="entry name" value="YlxR"/>
</dbReference>
<organism evidence="2">
    <name type="scientific">uncultured Anaerotruncus sp</name>
    <dbReference type="NCBI Taxonomy" id="905011"/>
    <lineage>
        <taxon>Bacteria</taxon>
        <taxon>Bacillati</taxon>
        <taxon>Bacillota</taxon>
        <taxon>Clostridia</taxon>
        <taxon>Eubacteriales</taxon>
        <taxon>Oscillospiraceae</taxon>
        <taxon>Anaerotruncus</taxon>
        <taxon>environmental samples</taxon>
    </lineage>
</organism>
<reference evidence="2" key="1">
    <citation type="submission" date="2019-11" db="EMBL/GenBank/DDBJ databases">
        <authorList>
            <person name="Feng L."/>
        </authorList>
    </citation>
    <scope>NUCLEOTIDE SEQUENCE</scope>
    <source>
        <strain evidence="2">AundefinedLFYP135</strain>
    </source>
</reference>
<dbReference type="CDD" id="cd00279">
    <property type="entry name" value="YlxR"/>
    <property type="match status" value="1"/>
</dbReference>
<dbReference type="PANTHER" id="PTHR34215:SF1">
    <property type="entry name" value="YLXR DOMAIN-CONTAINING PROTEIN"/>
    <property type="match status" value="1"/>
</dbReference>
<protein>
    <recommendedName>
        <fullName evidence="1">YlxR domain-containing protein</fullName>
    </recommendedName>
</protein>
<proteinExistence type="predicted"/>
<dbReference type="Gene3D" id="3.30.1230.10">
    <property type="entry name" value="YlxR-like"/>
    <property type="match status" value="1"/>
</dbReference>
<evidence type="ECO:0000259" key="1">
    <source>
        <dbReference type="Pfam" id="PF04296"/>
    </source>
</evidence>
<accession>A0A6N2TGG8</accession>
<dbReference type="InterPro" id="IPR007393">
    <property type="entry name" value="YlxR_dom"/>
</dbReference>
<evidence type="ECO:0000313" key="2">
    <source>
        <dbReference type="EMBL" id="VYT03091.1"/>
    </source>
</evidence>